<dbReference type="PANTHER" id="PTHR22996:SF0">
    <property type="entry name" value="RE60872P-RELATED"/>
    <property type="match status" value="1"/>
</dbReference>
<dbReference type="InterPro" id="IPR001841">
    <property type="entry name" value="Znf_RING"/>
</dbReference>
<protein>
    <recommendedName>
        <fullName evidence="3">RING-type domain-containing protein</fullName>
    </recommendedName>
</protein>
<evidence type="ECO:0000256" key="2">
    <source>
        <dbReference type="SAM" id="MobiDB-lite"/>
    </source>
</evidence>
<sequence length="149" mass="16271">MWPVVASLSYEVPGTGRTQSQHTFMEVVLSGAAAPALRILKQKLEIQGQVFELEEIYGLGHEERAGADAESVEGDLCVVCITNPRDTMAMPCRHMCLCSECAEELRMQTTKCPICRTRIERLVTIHRRASPTGEGEGGEPAAAEAAPRE</sequence>
<keyword evidence="1" id="KW-0863">Zinc-finger</keyword>
<feature type="compositionally biased region" description="Low complexity" evidence="2">
    <location>
        <begin position="139"/>
        <end position="149"/>
    </location>
</feature>
<feature type="region of interest" description="Disordered" evidence="2">
    <location>
        <begin position="127"/>
        <end position="149"/>
    </location>
</feature>
<reference evidence="4" key="1">
    <citation type="submission" date="2021-01" db="EMBL/GenBank/DDBJ databases">
        <authorList>
            <person name="Corre E."/>
            <person name="Pelletier E."/>
            <person name="Niang G."/>
            <person name="Scheremetjew M."/>
            <person name="Finn R."/>
            <person name="Kale V."/>
            <person name="Holt S."/>
            <person name="Cochrane G."/>
            <person name="Meng A."/>
            <person name="Brown T."/>
            <person name="Cohen L."/>
        </authorList>
    </citation>
    <scope>NUCLEOTIDE SEQUENCE</scope>
    <source>
        <strain evidence="4">NIES-381</strain>
    </source>
</reference>
<organism evidence="4">
    <name type="scientific">Eutreptiella gymnastica</name>
    <dbReference type="NCBI Taxonomy" id="73025"/>
    <lineage>
        <taxon>Eukaryota</taxon>
        <taxon>Discoba</taxon>
        <taxon>Euglenozoa</taxon>
        <taxon>Euglenida</taxon>
        <taxon>Spirocuta</taxon>
        <taxon>Euglenophyceae</taxon>
        <taxon>Eutreptiales</taxon>
        <taxon>Eutreptiaceae</taxon>
        <taxon>Eutreptiella</taxon>
    </lineage>
</organism>
<dbReference type="GO" id="GO:0016567">
    <property type="term" value="P:protein ubiquitination"/>
    <property type="evidence" value="ECO:0007669"/>
    <property type="project" value="TreeGrafter"/>
</dbReference>
<dbReference type="GO" id="GO:0008270">
    <property type="term" value="F:zinc ion binding"/>
    <property type="evidence" value="ECO:0007669"/>
    <property type="project" value="UniProtKB-KW"/>
</dbReference>
<dbReference type="EMBL" id="HBGA01063220">
    <property type="protein sequence ID" value="CAD9012343.1"/>
    <property type="molecule type" value="Transcribed_RNA"/>
</dbReference>
<dbReference type="GO" id="GO:0061630">
    <property type="term" value="F:ubiquitin protein ligase activity"/>
    <property type="evidence" value="ECO:0007669"/>
    <property type="project" value="UniProtKB-EC"/>
</dbReference>
<name>A0A7S1IH09_9EUGL</name>
<evidence type="ECO:0000256" key="1">
    <source>
        <dbReference type="PROSITE-ProRule" id="PRU00175"/>
    </source>
</evidence>
<keyword evidence="1" id="KW-0479">Metal-binding</keyword>
<proteinExistence type="predicted"/>
<feature type="domain" description="RING-type" evidence="3">
    <location>
        <begin position="77"/>
        <end position="116"/>
    </location>
</feature>
<evidence type="ECO:0000313" key="4">
    <source>
        <dbReference type="EMBL" id="CAD9012343.1"/>
    </source>
</evidence>
<dbReference type="PANTHER" id="PTHR22996">
    <property type="entry name" value="MAHOGUNIN"/>
    <property type="match status" value="1"/>
</dbReference>
<dbReference type="SUPFAM" id="SSF57850">
    <property type="entry name" value="RING/U-box"/>
    <property type="match status" value="1"/>
</dbReference>
<evidence type="ECO:0000259" key="3">
    <source>
        <dbReference type="PROSITE" id="PS50089"/>
    </source>
</evidence>
<gene>
    <name evidence="4" type="ORF">EGYM00392_LOCUS23444</name>
</gene>
<dbReference type="InterPro" id="IPR013083">
    <property type="entry name" value="Znf_RING/FYVE/PHD"/>
</dbReference>
<dbReference type="PROSITE" id="PS50089">
    <property type="entry name" value="ZF_RING_2"/>
    <property type="match status" value="1"/>
</dbReference>
<keyword evidence="1" id="KW-0862">Zinc</keyword>
<accession>A0A7S1IH09</accession>
<dbReference type="InterPro" id="IPR045194">
    <property type="entry name" value="MGRN1/RNF157-like"/>
</dbReference>
<dbReference type="Gene3D" id="3.30.40.10">
    <property type="entry name" value="Zinc/RING finger domain, C3HC4 (zinc finger)"/>
    <property type="match status" value="1"/>
</dbReference>
<dbReference type="Pfam" id="PF13920">
    <property type="entry name" value="zf-C3HC4_3"/>
    <property type="match status" value="1"/>
</dbReference>
<dbReference type="AlphaFoldDB" id="A0A7S1IH09"/>